<reference evidence="3" key="1">
    <citation type="submission" date="2016-10" db="EMBL/GenBank/DDBJ databases">
        <authorList>
            <person name="Varghese N."/>
            <person name="Submissions S."/>
        </authorList>
    </citation>
    <scope>NUCLEOTIDE SEQUENCE [LARGE SCALE GENOMIC DNA]</scope>
    <source>
        <strain evidence="3">DSM 22427</strain>
    </source>
</reference>
<dbReference type="RefSeq" id="WP_092904890.1">
    <property type="nucleotide sequence ID" value="NZ_FOZS01000002.1"/>
</dbReference>
<evidence type="ECO:0000256" key="1">
    <source>
        <dbReference type="SAM" id="MobiDB-lite"/>
    </source>
</evidence>
<keyword evidence="3" id="KW-1185">Reference proteome</keyword>
<sequence>MSTEGRSIDAETATDDLESASFVRLVTRPAGDAFAACGVVVDALAEREIPYQVSAVRTVGERTTLAEESLDRGPADRTLVVGAVDGDATRLGSADRPATLEACDLVQELGSTPNPVLALAGVAAAGVEPGAGETEWLLTDALERNLLEQRPGVSVPTADPIDGLAYSTRVLAPWSGDLEATRDAFSAIVTESGTDAEPATLERETHRKIGSLVAIDAVGAPNAVDSAAHSVTRALSPYARPGDSGDAPESTRQTRTDRPFETVGGYADVLEATARVEPGTGIALAIGHDAREPALEAWREHGRSAHDALESGSTGRYDGVFVVDVDDGPVETVARLAVAYRSPEPTVLVIGDGEAGISTREDRALGSTLEAVTRDLDDDGVECGYDVGRRRGYLAYGSDVDDSTIIAAVRGQL</sequence>
<gene>
    <name evidence="2" type="ORF">SAMN04488556_2426</name>
</gene>
<proteinExistence type="predicted"/>
<name>A0A1I6S4Y3_9EURY</name>
<dbReference type="OrthoDB" id="157374at2157"/>
<dbReference type="EMBL" id="FOZS01000002">
    <property type="protein sequence ID" value="SFS72039.1"/>
    <property type="molecule type" value="Genomic_DNA"/>
</dbReference>
<evidence type="ECO:0000313" key="2">
    <source>
        <dbReference type="EMBL" id="SFS72039.1"/>
    </source>
</evidence>
<organism evidence="2 3">
    <name type="scientific">Halostagnicola kamekurae</name>
    <dbReference type="NCBI Taxonomy" id="619731"/>
    <lineage>
        <taxon>Archaea</taxon>
        <taxon>Methanobacteriati</taxon>
        <taxon>Methanobacteriota</taxon>
        <taxon>Stenosarchaea group</taxon>
        <taxon>Halobacteria</taxon>
        <taxon>Halobacteriales</taxon>
        <taxon>Natrialbaceae</taxon>
        <taxon>Halostagnicola</taxon>
    </lineage>
</organism>
<dbReference type="AlphaFoldDB" id="A0A1I6S4Y3"/>
<evidence type="ECO:0000313" key="3">
    <source>
        <dbReference type="Proteomes" id="UP000199199"/>
    </source>
</evidence>
<accession>A0A1I6S4Y3</accession>
<evidence type="ECO:0008006" key="4">
    <source>
        <dbReference type="Google" id="ProtNLM"/>
    </source>
</evidence>
<dbReference type="Proteomes" id="UP000199199">
    <property type="component" value="Unassembled WGS sequence"/>
</dbReference>
<protein>
    <recommendedName>
        <fullName evidence="4">Exonuclease RecJ</fullName>
    </recommendedName>
</protein>
<feature type="region of interest" description="Disordered" evidence="1">
    <location>
        <begin position="235"/>
        <end position="257"/>
    </location>
</feature>